<protein>
    <submittedName>
        <fullName evidence="8">Phosphatase phospho-type</fullName>
    </submittedName>
</protein>
<keyword evidence="9" id="KW-1185">Reference proteome</keyword>
<feature type="binding site" evidence="6">
    <location>
        <position position="19"/>
    </location>
    <ligand>
        <name>substrate</name>
    </ligand>
</feature>
<dbReference type="PANTHER" id="PTHR20889">
    <property type="entry name" value="PHOSPHATASE, ORPHAN 1, 2"/>
    <property type="match status" value="1"/>
</dbReference>
<dbReference type="NCBIfam" id="TIGR01489">
    <property type="entry name" value="DKMTPPase-SF"/>
    <property type="match status" value="1"/>
</dbReference>
<dbReference type="InterPro" id="IPR016965">
    <property type="entry name" value="Pase_PHOSPHO-typ"/>
</dbReference>
<dbReference type="STRING" id="78915.A0A4P9XKG5"/>
<accession>A0A4P9XKG5</accession>
<dbReference type="OrthoDB" id="10267182at2759"/>
<dbReference type="EMBL" id="KZ992914">
    <property type="protein sequence ID" value="RKP06293.1"/>
    <property type="molecule type" value="Genomic_DNA"/>
</dbReference>
<name>A0A4P9XKG5_9FUNG</name>
<dbReference type="PIRSF" id="PIRSF031051">
    <property type="entry name" value="PyrdxlP_Pase_PHOSPHO2"/>
    <property type="match status" value="1"/>
</dbReference>
<dbReference type="SUPFAM" id="SSF56784">
    <property type="entry name" value="HAD-like"/>
    <property type="match status" value="1"/>
</dbReference>
<keyword evidence="3" id="KW-0378">Hydrolase</keyword>
<evidence type="ECO:0000313" key="9">
    <source>
        <dbReference type="Proteomes" id="UP000271241"/>
    </source>
</evidence>
<feature type="binding site" evidence="7">
    <location>
        <position position="8"/>
    </location>
    <ligand>
        <name>Mg(2+)</name>
        <dbReference type="ChEBI" id="CHEBI:18420"/>
    </ligand>
</feature>
<dbReference type="GO" id="GO:0046872">
    <property type="term" value="F:metal ion binding"/>
    <property type="evidence" value="ECO:0007669"/>
    <property type="project" value="UniProtKB-KW"/>
</dbReference>
<organism evidence="8 9">
    <name type="scientific">Thamnocephalis sphaerospora</name>
    <dbReference type="NCBI Taxonomy" id="78915"/>
    <lineage>
        <taxon>Eukaryota</taxon>
        <taxon>Fungi</taxon>
        <taxon>Fungi incertae sedis</taxon>
        <taxon>Zoopagomycota</taxon>
        <taxon>Zoopagomycotina</taxon>
        <taxon>Zoopagomycetes</taxon>
        <taxon>Zoopagales</taxon>
        <taxon>Sigmoideomycetaceae</taxon>
        <taxon>Thamnocephalis</taxon>
    </lineage>
</organism>
<feature type="active site" description="Nucleophile" evidence="5">
    <location>
        <position position="8"/>
    </location>
</feature>
<dbReference type="InterPro" id="IPR006384">
    <property type="entry name" value="HAD_hydro_PyrdxlP_Pase-like"/>
</dbReference>
<dbReference type="InterPro" id="IPR036412">
    <property type="entry name" value="HAD-like_sf"/>
</dbReference>
<gene>
    <name evidence="8" type="ORF">THASP1DRAFT_31889</name>
</gene>
<evidence type="ECO:0000256" key="5">
    <source>
        <dbReference type="PIRSR" id="PIRSR031051-1"/>
    </source>
</evidence>
<sequence>MRTLVALDFDWTLIDEDSDQAVITLLPPNVHADLREKPYASMQWTDKMNHIYGELHRSGCTREQITTVFTALKLHSSMRTALQLAKQTGAADVVIISDSNTVAIQECLRAHQLDSVVSEVITNESTWTPEGRLGVRRYVSAETPHGCTRTALYKENPIPSCALNICKGRELRRLRAGYDRVVYLGDGRNDYCPGCELTSLDVYMPRRDRGLHAILSGPDGAAIQARTVYWTHADDVLEEFETIFAPLAANKSQAP</sequence>
<keyword evidence="2 7" id="KW-0479">Metal-binding</keyword>
<dbReference type="Proteomes" id="UP000271241">
    <property type="component" value="Unassembled WGS sequence"/>
</dbReference>
<evidence type="ECO:0000313" key="8">
    <source>
        <dbReference type="EMBL" id="RKP06293.1"/>
    </source>
</evidence>
<evidence type="ECO:0000256" key="4">
    <source>
        <dbReference type="ARBA" id="ARBA00022842"/>
    </source>
</evidence>
<feature type="binding site" evidence="7">
    <location>
        <position position="186"/>
    </location>
    <ligand>
        <name>Mg(2+)</name>
        <dbReference type="ChEBI" id="CHEBI:18420"/>
    </ligand>
</feature>
<feature type="active site" description="Proton donor" evidence="5">
    <location>
        <position position="10"/>
    </location>
</feature>
<dbReference type="NCBIfam" id="TIGR01488">
    <property type="entry name" value="HAD-SF-IB"/>
    <property type="match status" value="1"/>
</dbReference>
<dbReference type="Gene3D" id="3.40.50.1000">
    <property type="entry name" value="HAD superfamily/HAD-like"/>
    <property type="match status" value="1"/>
</dbReference>
<proteinExistence type="predicted"/>
<dbReference type="PANTHER" id="PTHR20889:SF12">
    <property type="entry name" value="LP01149P"/>
    <property type="match status" value="1"/>
</dbReference>
<evidence type="ECO:0000256" key="3">
    <source>
        <dbReference type="ARBA" id="ARBA00022801"/>
    </source>
</evidence>
<dbReference type="GO" id="GO:0016791">
    <property type="term" value="F:phosphatase activity"/>
    <property type="evidence" value="ECO:0007669"/>
    <property type="project" value="InterPro"/>
</dbReference>
<dbReference type="InterPro" id="IPR023214">
    <property type="entry name" value="HAD_sf"/>
</dbReference>
<feature type="binding site" evidence="7">
    <location>
        <position position="10"/>
    </location>
    <ligand>
        <name>Mg(2+)</name>
        <dbReference type="ChEBI" id="CHEBI:18420"/>
    </ligand>
</feature>
<evidence type="ECO:0000256" key="2">
    <source>
        <dbReference type="ARBA" id="ARBA00022723"/>
    </source>
</evidence>
<dbReference type="Pfam" id="PF06888">
    <property type="entry name" value="Put_Phosphatase"/>
    <property type="match status" value="1"/>
</dbReference>
<reference evidence="9" key="1">
    <citation type="journal article" date="2018" name="Nat. Microbiol.">
        <title>Leveraging single-cell genomics to expand the fungal tree of life.</title>
        <authorList>
            <person name="Ahrendt S.R."/>
            <person name="Quandt C.A."/>
            <person name="Ciobanu D."/>
            <person name="Clum A."/>
            <person name="Salamov A."/>
            <person name="Andreopoulos B."/>
            <person name="Cheng J.F."/>
            <person name="Woyke T."/>
            <person name="Pelin A."/>
            <person name="Henrissat B."/>
            <person name="Reynolds N.K."/>
            <person name="Benny G.L."/>
            <person name="Smith M.E."/>
            <person name="James T.Y."/>
            <person name="Grigoriev I.V."/>
        </authorList>
    </citation>
    <scope>NUCLEOTIDE SEQUENCE [LARGE SCALE GENOMIC DNA]</scope>
    <source>
        <strain evidence="9">RSA 1356</strain>
    </source>
</reference>
<evidence type="ECO:0000256" key="1">
    <source>
        <dbReference type="ARBA" id="ARBA00001946"/>
    </source>
</evidence>
<keyword evidence="4 7" id="KW-0460">Magnesium</keyword>
<comment type="cofactor">
    <cofactor evidence="1 7">
        <name>Mg(2+)</name>
        <dbReference type="ChEBI" id="CHEBI:18420"/>
    </cofactor>
</comment>
<evidence type="ECO:0000256" key="6">
    <source>
        <dbReference type="PIRSR" id="PIRSR031051-2"/>
    </source>
</evidence>
<dbReference type="AlphaFoldDB" id="A0A4P9XKG5"/>
<feature type="binding site" evidence="6">
    <location>
        <position position="98"/>
    </location>
    <ligand>
        <name>substrate</name>
    </ligand>
</feature>
<evidence type="ECO:0000256" key="7">
    <source>
        <dbReference type="PIRSR" id="PIRSR031051-3"/>
    </source>
</evidence>